<dbReference type="AlphaFoldDB" id="A0A3N0XU97"/>
<organism evidence="2 3">
    <name type="scientific">Anabarilius grahami</name>
    <name type="common">Kanglang fish</name>
    <name type="synonym">Barilius grahami</name>
    <dbReference type="NCBI Taxonomy" id="495550"/>
    <lineage>
        <taxon>Eukaryota</taxon>
        <taxon>Metazoa</taxon>
        <taxon>Chordata</taxon>
        <taxon>Craniata</taxon>
        <taxon>Vertebrata</taxon>
        <taxon>Euteleostomi</taxon>
        <taxon>Actinopterygii</taxon>
        <taxon>Neopterygii</taxon>
        <taxon>Teleostei</taxon>
        <taxon>Ostariophysi</taxon>
        <taxon>Cypriniformes</taxon>
        <taxon>Xenocyprididae</taxon>
        <taxon>Xenocypridinae</taxon>
        <taxon>Xenocypridinae incertae sedis</taxon>
        <taxon>Anabarilius</taxon>
    </lineage>
</organism>
<keyword evidence="3" id="KW-1185">Reference proteome</keyword>
<reference evidence="2 3" key="1">
    <citation type="submission" date="2018-10" db="EMBL/GenBank/DDBJ databases">
        <title>Genome assembly for a Yunnan-Guizhou Plateau 3E fish, Anabarilius grahami (Regan), and its evolutionary and genetic applications.</title>
        <authorList>
            <person name="Jiang W."/>
        </authorList>
    </citation>
    <scope>NUCLEOTIDE SEQUENCE [LARGE SCALE GENOMIC DNA]</scope>
    <source>
        <strain evidence="2">AG-KIZ</strain>
        <tissue evidence="2">Muscle</tissue>
    </source>
</reference>
<evidence type="ECO:0000256" key="1">
    <source>
        <dbReference type="SAM" id="MobiDB-lite"/>
    </source>
</evidence>
<accession>A0A3N0XU97</accession>
<feature type="compositionally biased region" description="Acidic residues" evidence="1">
    <location>
        <begin position="27"/>
        <end position="37"/>
    </location>
</feature>
<feature type="compositionally biased region" description="Basic residues" evidence="1">
    <location>
        <begin position="83"/>
        <end position="95"/>
    </location>
</feature>
<gene>
    <name evidence="2" type="ORF">DPX16_21380</name>
</gene>
<dbReference type="Proteomes" id="UP000281406">
    <property type="component" value="Unassembled WGS sequence"/>
</dbReference>
<evidence type="ECO:0000313" key="2">
    <source>
        <dbReference type="EMBL" id="ROJ62394.1"/>
    </source>
</evidence>
<protein>
    <submittedName>
        <fullName evidence="2">Uncharacterized protein</fullName>
    </submittedName>
</protein>
<dbReference type="EMBL" id="RJVU01059915">
    <property type="protein sequence ID" value="ROJ62394.1"/>
    <property type="molecule type" value="Genomic_DNA"/>
</dbReference>
<sequence>MCHQEEEMFLQKPDRRARSNSSASRAEEEEEEDDDDAPIGLHMHEEMLLLLLLLDDSCNALICDGGVSGFEGNITGRSSGKPRNSRSRNSAGKHRLLPAGHAPLRQAAEGARTYYHTLVYSLSSLYNAFAFFNQLVIEGLSVGYTFLCDISVVSSARTDMSTAFQLVSK</sequence>
<feature type="region of interest" description="Disordered" evidence="1">
    <location>
        <begin position="73"/>
        <end position="95"/>
    </location>
</feature>
<name>A0A3N0XU97_ANAGA</name>
<feature type="region of interest" description="Disordered" evidence="1">
    <location>
        <begin position="1"/>
        <end position="39"/>
    </location>
</feature>
<proteinExistence type="predicted"/>
<comment type="caution">
    <text evidence="2">The sequence shown here is derived from an EMBL/GenBank/DDBJ whole genome shotgun (WGS) entry which is preliminary data.</text>
</comment>
<evidence type="ECO:0000313" key="3">
    <source>
        <dbReference type="Proteomes" id="UP000281406"/>
    </source>
</evidence>